<dbReference type="Proteomes" id="UP001165060">
    <property type="component" value="Unassembled WGS sequence"/>
</dbReference>
<dbReference type="PANTHER" id="PTHR11219:SF69">
    <property type="entry name" value="TENEURIN-A"/>
    <property type="match status" value="1"/>
</dbReference>
<keyword evidence="8" id="KW-1185">Reference proteome</keyword>
<evidence type="ECO:0000256" key="2">
    <source>
        <dbReference type="ARBA" id="ARBA00022737"/>
    </source>
</evidence>
<evidence type="ECO:0000256" key="1">
    <source>
        <dbReference type="ARBA" id="ARBA00022536"/>
    </source>
</evidence>
<feature type="chain" id="PRO_5045361644" description="EGF-like domain-containing protein" evidence="5">
    <location>
        <begin position="20"/>
        <end position="704"/>
    </location>
</feature>
<reference evidence="7 8" key="1">
    <citation type="journal article" date="2023" name="Commun. Biol.">
        <title>Genome analysis of Parmales, the sister group of diatoms, reveals the evolutionary specialization of diatoms from phago-mixotrophs to photoautotrophs.</title>
        <authorList>
            <person name="Ban H."/>
            <person name="Sato S."/>
            <person name="Yoshikawa S."/>
            <person name="Yamada K."/>
            <person name="Nakamura Y."/>
            <person name="Ichinomiya M."/>
            <person name="Sato N."/>
            <person name="Blanc-Mathieu R."/>
            <person name="Endo H."/>
            <person name="Kuwata A."/>
            <person name="Ogata H."/>
        </authorList>
    </citation>
    <scope>NUCLEOTIDE SEQUENCE [LARGE SCALE GENOMIC DNA]</scope>
</reference>
<dbReference type="PANTHER" id="PTHR11219">
    <property type="entry name" value="TENEURIN AND N-ACETYLGLUCOSAMINE-1-PHOSPHODIESTER ALPHA-N-ACETYLGLUCOSAMINIDASE"/>
    <property type="match status" value="1"/>
</dbReference>
<dbReference type="Gene3D" id="2.10.25.10">
    <property type="entry name" value="Laminin"/>
    <property type="match status" value="2"/>
</dbReference>
<feature type="disulfide bond" evidence="4">
    <location>
        <begin position="47"/>
        <end position="56"/>
    </location>
</feature>
<evidence type="ECO:0000259" key="6">
    <source>
        <dbReference type="PROSITE" id="PS50026"/>
    </source>
</evidence>
<accession>A0ABQ6MA59</accession>
<dbReference type="PROSITE" id="PS00022">
    <property type="entry name" value="EGF_1"/>
    <property type="match status" value="4"/>
</dbReference>
<gene>
    <name evidence="7" type="ORF">TeGR_g13863</name>
</gene>
<keyword evidence="3 4" id="KW-1015">Disulfide bond</keyword>
<organism evidence="7 8">
    <name type="scientific">Tetraparma gracilis</name>
    <dbReference type="NCBI Taxonomy" id="2962635"/>
    <lineage>
        <taxon>Eukaryota</taxon>
        <taxon>Sar</taxon>
        <taxon>Stramenopiles</taxon>
        <taxon>Ochrophyta</taxon>
        <taxon>Bolidophyceae</taxon>
        <taxon>Parmales</taxon>
        <taxon>Triparmaceae</taxon>
        <taxon>Tetraparma</taxon>
    </lineage>
</organism>
<dbReference type="PROSITE" id="PS50026">
    <property type="entry name" value="EGF_3"/>
    <property type="match status" value="2"/>
</dbReference>
<proteinExistence type="predicted"/>
<feature type="domain" description="EGF-like" evidence="6">
    <location>
        <begin position="21"/>
        <end position="57"/>
    </location>
</feature>
<sequence>MPSLSSLLLPLLLPLSSLSQENAPCPNSCSGRGHCDSSNVHQTVCECYAGFKGADCSEMTCPYGPAWTDLAASTDVAHQLAECSNRGLCDRTSGTCTCEGGRFEGKACERRTCPNACGGTGICASMRTRASMRDPGELISACTSSMVCSDASCATRDYSACQATNAYTDVWDADMMFGCICDEGYFGPDCSRRHCPTGDDPYTGTSSDVAVQVNEKQIITCAANGGTFTLEFKGETTELIAYDATVSEFVTAFQKLSTVYEATSAITASYTGTNAKACTEAGNAITVEFLQNFGDLPLILPDGSALTHSSTIYEPLITSSVSVTGTKEDNDCSDRGLCDTDAGTCSCSTLFSTSNGYAAAGQRGDCGYSSSTITDCPGEISCNGQGVCSGPPTYTCACEQGYTGADCTQFVCPTGRSWFDDPTAANSAHYSDVECSGSGVCDREAGVCECMDGFEGAACQLMACPGDPACSERGQCLSMQLLALLADDNGDATDLKYGAVPNLAATWDFDKIQGCHCDEGFEGYDCSLMSCPYGDDPQSTYEQYNELQKFTCDETTGTDGSFILKFRQQDTVTLAYNAFVADVEAALEALSTVTDVHVYLDDDIADATTTPVCSAGGTVFYVEFYSPTGDVPMITATPENLDDFAITEEKKGNKEWSECSGRGLCDHETGLCTCVNGFASSDGQGNSGLLADCGYKLPIIIVED</sequence>
<comment type="caution">
    <text evidence="7">The sequence shown here is derived from an EMBL/GenBank/DDBJ whole genome shotgun (WGS) entry which is preliminary data.</text>
</comment>
<evidence type="ECO:0000256" key="5">
    <source>
        <dbReference type="SAM" id="SignalP"/>
    </source>
</evidence>
<dbReference type="EMBL" id="BRYB01003906">
    <property type="protein sequence ID" value="GMI22526.1"/>
    <property type="molecule type" value="Genomic_DNA"/>
</dbReference>
<evidence type="ECO:0000256" key="3">
    <source>
        <dbReference type="ARBA" id="ARBA00023157"/>
    </source>
</evidence>
<comment type="caution">
    <text evidence="4">Lacks conserved residue(s) required for the propagation of feature annotation.</text>
</comment>
<dbReference type="InterPro" id="IPR013111">
    <property type="entry name" value="EGF_extracell"/>
</dbReference>
<evidence type="ECO:0000313" key="7">
    <source>
        <dbReference type="EMBL" id="GMI22526.1"/>
    </source>
</evidence>
<dbReference type="InterPro" id="IPR000742">
    <property type="entry name" value="EGF"/>
</dbReference>
<feature type="disulfide bond" evidence="4">
    <location>
        <begin position="398"/>
        <end position="407"/>
    </location>
</feature>
<keyword evidence="2" id="KW-0677">Repeat</keyword>
<dbReference type="PROSITE" id="PS01186">
    <property type="entry name" value="EGF_2"/>
    <property type="match status" value="4"/>
</dbReference>
<dbReference type="SMART" id="SM00181">
    <property type="entry name" value="EGF"/>
    <property type="match status" value="6"/>
</dbReference>
<evidence type="ECO:0000256" key="4">
    <source>
        <dbReference type="PROSITE-ProRule" id="PRU00076"/>
    </source>
</evidence>
<feature type="domain" description="EGF-like" evidence="6">
    <location>
        <begin position="372"/>
        <end position="408"/>
    </location>
</feature>
<keyword evidence="1 4" id="KW-0245">EGF-like domain</keyword>
<dbReference type="InterPro" id="IPR051216">
    <property type="entry name" value="Teneurin"/>
</dbReference>
<dbReference type="Pfam" id="PF07974">
    <property type="entry name" value="EGF_2"/>
    <property type="match status" value="1"/>
</dbReference>
<name>A0ABQ6MA59_9STRA</name>
<evidence type="ECO:0000313" key="8">
    <source>
        <dbReference type="Proteomes" id="UP001165060"/>
    </source>
</evidence>
<keyword evidence="5" id="KW-0732">Signal</keyword>
<feature type="disulfide bond" evidence="4">
    <location>
        <begin position="25"/>
        <end position="35"/>
    </location>
</feature>
<feature type="signal peptide" evidence="5">
    <location>
        <begin position="1"/>
        <end position="19"/>
    </location>
</feature>
<protein>
    <recommendedName>
        <fullName evidence="6">EGF-like domain-containing protein</fullName>
    </recommendedName>
</protein>